<dbReference type="InterPro" id="IPR002919">
    <property type="entry name" value="TIL_dom"/>
</dbReference>
<organism evidence="6 7">
    <name type="scientific">Cotesia glomerata</name>
    <name type="common">Lepidopteran parasitic wasp</name>
    <name type="synonym">Apanteles glomeratus</name>
    <dbReference type="NCBI Taxonomy" id="32391"/>
    <lineage>
        <taxon>Eukaryota</taxon>
        <taxon>Metazoa</taxon>
        <taxon>Ecdysozoa</taxon>
        <taxon>Arthropoda</taxon>
        <taxon>Hexapoda</taxon>
        <taxon>Insecta</taxon>
        <taxon>Pterygota</taxon>
        <taxon>Neoptera</taxon>
        <taxon>Endopterygota</taxon>
        <taxon>Hymenoptera</taxon>
        <taxon>Apocrita</taxon>
        <taxon>Ichneumonoidea</taxon>
        <taxon>Braconidae</taxon>
        <taxon>Microgastrinae</taxon>
        <taxon>Cotesia</taxon>
    </lineage>
</organism>
<evidence type="ECO:0000313" key="6">
    <source>
        <dbReference type="EMBL" id="KAH0568772.1"/>
    </source>
</evidence>
<dbReference type="PANTHER" id="PTHR23259:SF70">
    <property type="entry name" value="ACCESSORY GLAND PROTEIN ACP62F-RELATED"/>
    <property type="match status" value="1"/>
</dbReference>
<comment type="caution">
    <text evidence="6">The sequence shown here is derived from an EMBL/GenBank/DDBJ whole genome shotgun (WGS) entry which is preliminary data.</text>
</comment>
<dbReference type="Pfam" id="PF01826">
    <property type="entry name" value="TIL"/>
    <property type="match status" value="1"/>
</dbReference>
<evidence type="ECO:0000256" key="3">
    <source>
        <dbReference type="ARBA" id="ARBA00023157"/>
    </source>
</evidence>
<keyword evidence="3" id="KW-1015">Disulfide bond</keyword>
<evidence type="ECO:0000313" key="7">
    <source>
        <dbReference type="Proteomes" id="UP000826195"/>
    </source>
</evidence>
<name>A0AAV7J928_COTGL</name>
<dbReference type="Proteomes" id="UP000826195">
    <property type="component" value="Unassembled WGS sequence"/>
</dbReference>
<dbReference type="SUPFAM" id="SSF57567">
    <property type="entry name" value="Serine protease inhibitors"/>
    <property type="match status" value="2"/>
</dbReference>
<dbReference type="CDD" id="cd19941">
    <property type="entry name" value="TIL"/>
    <property type="match status" value="1"/>
</dbReference>
<dbReference type="PANTHER" id="PTHR23259">
    <property type="entry name" value="RIDDLE"/>
    <property type="match status" value="1"/>
</dbReference>
<feature type="chain" id="PRO_5043911006" description="TIL domain-containing protein" evidence="4">
    <location>
        <begin position="20"/>
        <end position="168"/>
    </location>
</feature>
<sequence length="168" mass="18435">MSSKVLVLFIVLILGLTMAYSDGGCGPNAEWKSCGSACAPTCESPNQLGVCIAVCVSGCFCEEGYLRESDGTCVQESLLTLTYVESFGCEKHEHCSICGHYKESQCYDFVKAPNFIQCISGLRPGCRCDKDFVRNPHSKKCVKKSDCFVSSLRGWRDNIIDSITDKII</sequence>
<dbReference type="EMBL" id="JAHXZJ010000001">
    <property type="protein sequence ID" value="KAH0568772.1"/>
    <property type="molecule type" value="Genomic_DNA"/>
</dbReference>
<reference evidence="6 7" key="1">
    <citation type="journal article" date="2021" name="J. Hered.">
        <title>A chromosome-level genome assembly of the parasitoid wasp, Cotesia glomerata (Hymenoptera: Braconidae).</title>
        <authorList>
            <person name="Pinto B.J."/>
            <person name="Weis J.J."/>
            <person name="Gamble T."/>
            <person name="Ode P.J."/>
            <person name="Paul R."/>
            <person name="Zaspel J.M."/>
        </authorList>
    </citation>
    <scope>NUCLEOTIDE SEQUENCE [LARGE SCALE GENOMIC DNA]</scope>
    <source>
        <strain evidence="6">CgM1</strain>
    </source>
</reference>
<evidence type="ECO:0000256" key="1">
    <source>
        <dbReference type="ARBA" id="ARBA00007611"/>
    </source>
</evidence>
<evidence type="ECO:0000259" key="5">
    <source>
        <dbReference type="Pfam" id="PF01826"/>
    </source>
</evidence>
<dbReference type="GO" id="GO:0030414">
    <property type="term" value="F:peptidase inhibitor activity"/>
    <property type="evidence" value="ECO:0007669"/>
    <property type="project" value="UniProtKB-KW"/>
</dbReference>
<gene>
    <name evidence="6" type="ORF">KQX54_021463</name>
</gene>
<evidence type="ECO:0000256" key="4">
    <source>
        <dbReference type="SAM" id="SignalP"/>
    </source>
</evidence>
<keyword evidence="7" id="KW-1185">Reference proteome</keyword>
<feature type="domain" description="TIL" evidence="5">
    <location>
        <begin position="25"/>
        <end position="76"/>
    </location>
</feature>
<dbReference type="Gene3D" id="2.10.25.10">
    <property type="entry name" value="Laminin"/>
    <property type="match status" value="2"/>
</dbReference>
<accession>A0AAV7J928</accession>
<proteinExistence type="inferred from homology"/>
<feature type="signal peptide" evidence="4">
    <location>
        <begin position="1"/>
        <end position="19"/>
    </location>
</feature>
<dbReference type="AlphaFoldDB" id="A0AAV7J928"/>
<comment type="similarity">
    <text evidence="1">Belongs to the serine protease inhibitor-like (TIL domain-containing) family.</text>
</comment>
<dbReference type="InterPro" id="IPR051368">
    <property type="entry name" value="SerProtInhib-TIL_Domain"/>
</dbReference>
<keyword evidence="4" id="KW-0732">Signal</keyword>
<keyword evidence="2" id="KW-0646">Protease inhibitor</keyword>
<protein>
    <recommendedName>
        <fullName evidence="5">TIL domain-containing protein</fullName>
    </recommendedName>
</protein>
<evidence type="ECO:0000256" key="2">
    <source>
        <dbReference type="ARBA" id="ARBA00022690"/>
    </source>
</evidence>
<dbReference type="InterPro" id="IPR036084">
    <property type="entry name" value="Ser_inhib-like_sf"/>
</dbReference>